<dbReference type="Proteomes" id="UP000183816">
    <property type="component" value="Unassembled WGS sequence"/>
</dbReference>
<dbReference type="Gene3D" id="3.30.460.10">
    <property type="entry name" value="Beta Polymerase, domain 2"/>
    <property type="match status" value="1"/>
</dbReference>
<gene>
    <name evidence="1" type="ORF">SAMN05216347_101371</name>
</gene>
<sequence>MSLYFYGGFMRTKEVLVLSYQESWKDDFEKIAKELQEALGNLILRIEHVGSTSVPGLSAKPIIDIDLVIACDTDLSEVIKALAAIGYIHEGNLGIEGREAFAYSGKEHLQVHHLYVCPEDSPELKHHLAFRDYLRSHPEAVLAYGNVKEKAAKLFPKDIDSYIAYKSSIIEEIYKELEK</sequence>
<dbReference type="InterPro" id="IPR007344">
    <property type="entry name" value="GrpB/CoaE"/>
</dbReference>
<proteinExistence type="predicted"/>
<dbReference type="SUPFAM" id="SSF81301">
    <property type="entry name" value="Nucleotidyltransferase"/>
    <property type="match status" value="1"/>
</dbReference>
<evidence type="ECO:0000313" key="1">
    <source>
        <dbReference type="EMBL" id="SDO54708.1"/>
    </source>
</evidence>
<evidence type="ECO:0000313" key="2">
    <source>
        <dbReference type="Proteomes" id="UP000183816"/>
    </source>
</evidence>
<dbReference type="Pfam" id="PF04229">
    <property type="entry name" value="GrpB"/>
    <property type="match status" value="1"/>
</dbReference>
<organism evidence="1 2">
    <name type="scientific">Streptococcus equinus</name>
    <name type="common">Streptococcus bovis</name>
    <dbReference type="NCBI Taxonomy" id="1335"/>
    <lineage>
        <taxon>Bacteria</taxon>
        <taxon>Bacillati</taxon>
        <taxon>Bacillota</taxon>
        <taxon>Bacilli</taxon>
        <taxon>Lactobacillales</taxon>
        <taxon>Streptococcaceae</taxon>
        <taxon>Streptococcus</taxon>
    </lineage>
</organism>
<reference evidence="1 2" key="1">
    <citation type="submission" date="2016-10" db="EMBL/GenBank/DDBJ databases">
        <authorList>
            <person name="de Groot N.N."/>
        </authorList>
    </citation>
    <scope>NUCLEOTIDE SEQUENCE [LARGE SCALE GENOMIC DNA]</scope>
    <source>
        <strain evidence="1 2">Sb04</strain>
    </source>
</reference>
<accession>A0A1H0KFG0</accession>
<dbReference type="AlphaFoldDB" id="A0A1H0KFG0"/>
<dbReference type="PANTHER" id="PTHR34822">
    <property type="entry name" value="GRPB DOMAIN PROTEIN (AFU_ORTHOLOGUE AFUA_1G01530)"/>
    <property type="match status" value="1"/>
</dbReference>
<dbReference type="GO" id="GO:0016740">
    <property type="term" value="F:transferase activity"/>
    <property type="evidence" value="ECO:0007669"/>
    <property type="project" value="UniProtKB-KW"/>
</dbReference>
<keyword evidence="1" id="KW-0808">Transferase</keyword>
<name>A0A1H0KFG0_STREI</name>
<dbReference type="EMBL" id="FNJK01000001">
    <property type="protein sequence ID" value="SDO54708.1"/>
    <property type="molecule type" value="Genomic_DNA"/>
</dbReference>
<protein>
    <submittedName>
        <fullName evidence="1">GrpB domain, predicted nucleotidyltransferase, UPF0157 family</fullName>
    </submittedName>
</protein>
<dbReference type="PANTHER" id="PTHR34822:SF1">
    <property type="entry name" value="GRPB FAMILY PROTEIN"/>
    <property type="match status" value="1"/>
</dbReference>
<dbReference type="InterPro" id="IPR043519">
    <property type="entry name" value="NT_sf"/>
</dbReference>